<keyword evidence="1" id="KW-0479">Metal-binding</keyword>
<keyword evidence="1" id="KW-0862">Zinc</keyword>
<name>A0A9W8JNU8_9AGAR</name>
<evidence type="ECO:0000256" key="1">
    <source>
        <dbReference type="PROSITE-ProRule" id="PRU00175"/>
    </source>
</evidence>
<dbReference type="GO" id="GO:0061630">
    <property type="term" value="F:ubiquitin protein ligase activity"/>
    <property type="evidence" value="ECO:0007669"/>
    <property type="project" value="TreeGrafter"/>
</dbReference>
<dbReference type="PROSITE" id="PS50089">
    <property type="entry name" value="ZF_RING_2"/>
    <property type="match status" value="1"/>
</dbReference>
<keyword evidence="5" id="KW-1185">Reference proteome</keyword>
<dbReference type="InterPro" id="IPR051435">
    <property type="entry name" value="RING_finger_E3_ubiq-ligases"/>
</dbReference>
<dbReference type="PANTHER" id="PTHR22791:SF34">
    <property type="entry name" value="RING-TYPE DOMAIN-CONTAINING PROTEIN"/>
    <property type="match status" value="1"/>
</dbReference>
<reference evidence="4" key="1">
    <citation type="submission" date="2022-07" db="EMBL/GenBank/DDBJ databases">
        <title>Genome Sequence of Agrocybe chaxingu.</title>
        <authorList>
            <person name="Buettner E."/>
        </authorList>
    </citation>
    <scope>NUCLEOTIDE SEQUENCE</scope>
    <source>
        <strain evidence="4">MP-N11</strain>
    </source>
</reference>
<keyword evidence="1" id="KW-0863">Zinc-finger</keyword>
<evidence type="ECO:0000313" key="4">
    <source>
        <dbReference type="EMBL" id="KAJ3482649.1"/>
    </source>
</evidence>
<evidence type="ECO:0000256" key="2">
    <source>
        <dbReference type="SAM" id="Coils"/>
    </source>
</evidence>
<gene>
    <name evidence="4" type="ORF">NLJ89_g12125</name>
</gene>
<organism evidence="4 5">
    <name type="scientific">Agrocybe chaxingu</name>
    <dbReference type="NCBI Taxonomy" id="84603"/>
    <lineage>
        <taxon>Eukaryota</taxon>
        <taxon>Fungi</taxon>
        <taxon>Dikarya</taxon>
        <taxon>Basidiomycota</taxon>
        <taxon>Agaricomycotina</taxon>
        <taxon>Agaricomycetes</taxon>
        <taxon>Agaricomycetidae</taxon>
        <taxon>Agaricales</taxon>
        <taxon>Agaricineae</taxon>
        <taxon>Strophariaceae</taxon>
        <taxon>Agrocybe</taxon>
    </lineage>
</organism>
<feature type="coiled-coil region" evidence="2">
    <location>
        <begin position="183"/>
        <end position="210"/>
    </location>
</feature>
<dbReference type="OrthoDB" id="6105938at2759"/>
<proteinExistence type="predicted"/>
<dbReference type="Proteomes" id="UP001148786">
    <property type="component" value="Unassembled WGS sequence"/>
</dbReference>
<evidence type="ECO:0000259" key="3">
    <source>
        <dbReference type="PROSITE" id="PS50089"/>
    </source>
</evidence>
<dbReference type="GO" id="GO:0016567">
    <property type="term" value="P:protein ubiquitination"/>
    <property type="evidence" value="ECO:0007669"/>
    <property type="project" value="TreeGrafter"/>
</dbReference>
<dbReference type="InterPro" id="IPR001841">
    <property type="entry name" value="Znf_RING"/>
</dbReference>
<dbReference type="PANTHER" id="PTHR22791">
    <property type="entry name" value="RING-TYPE DOMAIN-CONTAINING PROTEIN"/>
    <property type="match status" value="1"/>
</dbReference>
<dbReference type="InterPro" id="IPR013083">
    <property type="entry name" value="Znf_RING/FYVE/PHD"/>
</dbReference>
<accession>A0A9W8JNU8</accession>
<feature type="domain" description="RING-type" evidence="3">
    <location>
        <begin position="10"/>
        <end position="56"/>
    </location>
</feature>
<dbReference type="EMBL" id="JANKHO010003554">
    <property type="protein sequence ID" value="KAJ3482649.1"/>
    <property type="molecule type" value="Genomic_DNA"/>
</dbReference>
<dbReference type="SUPFAM" id="SSF57850">
    <property type="entry name" value="RING/U-box"/>
    <property type="match status" value="1"/>
</dbReference>
<comment type="caution">
    <text evidence="4">The sequence shown here is derived from an EMBL/GenBank/DDBJ whole genome shotgun (WGS) entry which is preliminary data.</text>
</comment>
<evidence type="ECO:0000313" key="5">
    <source>
        <dbReference type="Proteomes" id="UP001148786"/>
    </source>
</evidence>
<dbReference type="GO" id="GO:0008270">
    <property type="term" value="F:zinc ion binding"/>
    <property type="evidence" value="ECO:0007669"/>
    <property type="project" value="UniProtKB-KW"/>
</dbReference>
<dbReference type="Gene3D" id="3.30.40.10">
    <property type="entry name" value="Zinc/RING finger domain, C3HC4 (zinc finger)"/>
    <property type="match status" value="1"/>
</dbReference>
<dbReference type="SMART" id="SM00184">
    <property type="entry name" value="RING"/>
    <property type="match status" value="1"/>
</dbReference>
<sequence length="223" mass="24844">MLTLAPGCACDVCAEEYGPQRLPHSIPCGHVLCASCCQTIVEKTSPRLSPACPFCREPFTAESPRLIRMDFTTSGWSTPRRFPAVETFNTDLLQRKTERLLSTEGGSRARIEVRRLEDKVARVAAKKCSVEEVSSLYKELEEWLLAEKDDQTSSLFLSAALLRAILMNHLAHSEASKAAKTSEANLKNKIDDLESGNAKLEAELRRQVSLISFKLHHCLILID</sequence>
<protein>
    <recommendedName>
        <fullName evidence="3">RING-type domain-containing protein</fullName>
    </recommendedName>
</protein>
<dbReference type="AlphaFoldDB" id="A0A9W8JNU8"/>
<keyword evidence="2" id="KW-0175">Coiled coil</keyword>